<dbReference type="EMBL" id="JAHZIJ010000002">
    <property type="protein sequence ID" value="MBW7474073.1"/>
    <property type="molecule type" value="Genomic_DNA"/>
</dbReference>
<dbReference type="InterPro" id="IPR010090">
    <property type="entry name" value="Phage_tape_meas"/>
</dbReference>
<organism evidence="5 6">
    <name type="scientific">Paenibacillus oenotherae</name>
    <dbReference type="NCBI Taxonomy" id="1435645"/>
    <lineage>
        <taxon>Bacteria</taxon>
        <taxon>Bacillati</taxon>
        <taxon>Bacillota</taxon>
        <taxon>Bacilli</taxon>
        <taxon>Bacillales</taxon>
        <taxon>Paenibacillaceae</taxon>
        <taxon>Paenibacillus</taxon>
    </lineage>
</organism>
<dbReference type="Pfam" id="PF10145">
    <property type="entry name" value="PhageMin_Tail"/>
    <property type="match status" value="1"/>
</dbReference>
<keyword evidence="1" id="KW-1188">Viral release from host cell</keyword>
<accession>A0ABS7D2J3</accession>
<feature type="domain" description="Phage tail tape measure protein" evidence="4">
    <location>
        <begin position="208"/>
        <end position="413"/>
    </location>
</feature>
<proteinExistence type="predicted"/>
<dbReference type="RefSeq" id="WP_219871322.1">
    <property type="nucleotide sequence ID" value="NZ_JAHZIJ010000002.1"/>
</dbReference>
<keyword evidence="6" id="KW-1185">Reference proteome</keyword>
<gene>
    <name evidence="5" type="ORF">K0T92_04910</name>
</gene>
<evidence type="ECO:0000256" key="3">
    <source>
        <dbReference type="SAM" id="MobiDB-lite"/>
    </source>
</evidence>
<evidence type="ECO:0000256" key="1">
    <source>
        <dbReference type="ARBA" id="ARBA00022612"/>
    </source>
</evidence>
<dbReference type="Proteomes" id="UP000812277">
    <property type="component" value="Unassembled WGS sequence"/>
</dbReference>
<evidence type="ECO:0000256" key="2">
    <source>
        <dbReference type="SAM" id="Coils"/>
    </source>
</evidence>
<feature type="coiled-coil region" evidence="2">
    <location>
        <begin position="1565"/>
        <end position="1659"/>
    </location>
</feature>
<dbReference type="NCBIfam" id="TIGR01760">
    <property type="entry name" value="tape_meas_TP901"/>
    <property type="match status" value="1"/>
</dbReference>
<feature type="coiled-coil region" evidence="2">
    <location>
        <begin position="1501"/>
        <end position="1535"/>
    </location>
</feature>
<evidence type="ECO:0000313" key="6">
    <source>
        <dbReference type="Proteomes" id="UP000812277"/>
    </source>
</evidence>
<evidence type="ECO:0000313" key="5">
    <source>
        <dbReference type="EMBL" id="MBW7474073.1"/>
    </source>
</evidence>
<dbReference type="PANTHER" id="PTHR37813">
    <property type="entry name" value="FELS-2 PROPHAGE PROTEIN"/>
    <property type="match status" value="1"/>
</dbReference>
<protein>
    <submittedName>
        <fullName evidence="5">Phage tail tape measure protein</fullName>
    </submittedName>
</protein>
<sequence length="1969" mass="217608">MSNQNLQLFVIAGLNQSLSLKEVNKGIKKLEKEAALLSIKFNIEDYLSSAVDDLNRSFQDLADSMNQAASSSATKLNDYKIMSDKAYSEAIRMNAAIHDQLGELSAAMSEMANNLIQPVVLTAINDELQNIISTAIQASEATAEAGTAAFNLGKELKASFNRLLPLLTVEFFRAGINYINDLNKPLTDLSMTLGIGQRQVAEYGDEFHELGMKMGASTMEIAEGAVEFAKQGLQGPELIEKMEGAIKFAKISNLEFAASGEILASSVKNMGVTADQASDVFTYLGDATGTGAGKIGEAMGQIGSSAGSVGLEFEKVSSWVASISSKSGESASAIGSSVESILSRIQSLQENGSIEQDGTQLYQVEQAVESAGVKFTDAAGYFRNFGDVMDELGGKWDSLSDRKQIDISTAIAGSSDSGMFMSLMEGYADSVSLYEGALDSAGLANEKFNLIQDGTEAKLTQLQNAWTGVFQASFSSEAINTMIVALTSLANALATVIESIGLFPTIVAVATTYISLFTRNGLTPLYTVLTTIPMKLSLLKLELRAVAASSGLAAAGIRGLGVSLMALSRFIAPIAIITGVTWALSELINYSSRTSESIESMIESSDQTITSLNEQKKSIGELASEYTSLKENVDNNTASAEDKQRLLDVQKELINTYGVAASGIDAENNALTTNIDLINQKTKAIDAQLAKENANKLVLLRSQDQSNLDTINDSKSEIDEYIKEQEMIQTRINKLTELKNSGETKIKNNYFDKNEIEGAGDDYIYKGYDPSANFDIDSALEGLGVKFADLSEDINESTTTLNDALSVRRNVLQGQMNEYKSTLQSQGKELSKEQEEFMKGIIDPILNKGEAIDPSIESMKQTMDQLMQSDFQTLVNQFNQAVASGDDKRITKIQLELARLVDTLTEGKPELASFKDSFLDLFNAVERVPKPKIDISELGKKKADEFSKSTEKTFKTLSILNGLLEDNANKKAFGAEEVRNLAQSDHKLIEMFKIENGQIELNTEAVSNYINELTNAQNESVKNARGSLLEHGKILLQKFGLYEDEIAGVTEVSKAYEKIDEKVEKYKKDRGGIIFGAEEKALEDQANEAKGLISNLNFIKKNTELTVNSLAGGGLPGDGTKDDGKGKTKNTHEEPPEYKPNLDLNNVEDEFTKYNRLLEENQKQIDEAKAKGWSYNTQIDERITLYKKLSTALNNLKFKQTTEQQQLGEKLSKLGLVDKTGKVVSDVESKLISLSKGTDAQRLGLTIQEIEGFVQRYLDLPAEIDNTNVQMKQSIIDLANALQLGYEQIEKVAEQNQANSNRKIALLGEIDTEEDKKKLAQYTGEILLAIKKKRDDIQAEINTTKGIIASTKDPRVKKANEIYLESLSAKANETTVEAVQTAGQLGRQQAENQISGHDYGIEEMKYQKSLLGNIDTDEEKLKAKEYDEQIKNALQYGQEDLSKDILELERKLSTNLDPIERNRVETRYNILKEAYRNYSIEYIKMVDEEMQEELNIRTENVDKIVADYKEMLQQRQELEEKAVDASIEAEKKRHKISVDNLDAEKKKIEDYTDARLKALDRVAAAEDHENNINKLDDERAEIQHKLNVLSLDDSYSAKAKRKDLQEELQKKDEEIRKANLDRGREVQKQALQEQTDDNLKILEALREQEDRNHEETLDRYDKDKDGIAAKYKGMLEDEATFYKMREDLLSKDQTAVINQLDTIKKKYQEFFGYLSANQHYYENEKIALNITDAMNKNLDTVTNFAPGNSANTSNSAITSQNPSTSSAVAPSPSAAAPGTGIASSSTASNASDIKKDWDHYLSNKEEAERLAIQIKRSGLMTAAEEKEIRDRIAELSKINEGYRAKHKFENKSYDELKDLKMYHNGGEVGVEGTTTEKWWEKFVSSNDIPAILRKGEVVLDSPLQFIHNIANSMSSGISSVLPLLQPSTASAGTIIENIQLTVNGIVKSGEDFADQLVNGLNRRGIRLGR</sequence>
<feature type="compositionally biased region" description="Basic and acidic residues" evidence="3">
    <location>
        <begin position="1119"/>
        <end position="1137"/>
    </location>
</feature>
<keyword evidence="2" id="KW-0175">Coiled coil</keyword>
<reference evidence="5 6" key="1">
    <citation type="submission" date="2021-07" db="EMBL/GenBank/DDBJ databases">
        <title>Paenibacillus radiodurans sp. nov., isolated from the southeastern edge of Tengger Desert.</title>
        <authorList>
            <person name="Zhang G."/>
        </authorList>
    </citation>
    <scope>NUCLEOTIDE SEQUENCE [LARGE SCALE GENOMIC DNA]</scope>
    <source>
        <strain evidence="5 6">DT7-4</strain>
    </source>
</reference>
<feature type="region of interest" description="Disordered" evidence="3">
    <location>
        <begin position="1752"/>
        <end position="1788"/>
    </location>
</feature>
<feature type="coiled-coil region" evidence="2">
    <location>
        <begin position="1144"/>
        <end position="1171"/>
    </location>
</feature>
<feature type="region of interest" description="Disordered" evidence="3">
    <location>
        <begin position="1109"/>
        <end position="1139"/>
    </location>
</feature>
<dbReference type="PANTHER" id="PTHR37813:SF1">
    <property type="entry name" value="FELS-2 PROPHAGE PROTEIN"/>
    <property type="match status" value="1"/>
</dbReference>
<name>A0ABS7D2J3_9BACL</name>
<evidence type="ECO:0000259" key="4">
    <source>
        <dbReference type="Pfam" id="PF10145"/>
    </source>
</evidence>
<comment type="caution">
    <text evidence="5">The sequence shown here is derived from an EMBL/GenBank/DDBJ whole genome shotgun (WGS) entry which is preliminary data.</text>
</comment>